<dbReference type="Proteomes" id="UP000663090">
    <property type="component" value="Chromosome"/>
</dbReference>
<gene>
    <name evidence="1" type="ORF">JY572_29525</name>
</gene>
<dbReference type="PROSITE" id="PS51257">
    <property type="entry name" value="PROKAR_LIPOPROTEIN"/>
    <property type="match status" value="1"/>
</dbReference>
<protein>
    <recommendedName>
        <fullName evidence="3">Peptidase M11 gametolysin domain-containing protein</fullName>
    </recommendedName>
</protein>
<evidence type="ECO:0000313" key="1">
    <source>
        <dbReference type="EMBL" id="QSQ12476.1"/>
    </source>
</evidence>
<name>A0ABX7N195_9BACT</name>
<dbReference type="Gene3D" id="2.60.40.10">
    <property type="entry name" value="Immunoglobulins"/>
    <property type="match status" value="1"/>
</dbReference>
<evidence type="ECO:0000313" key="2">
    <source>
        <dbReference type="Proteomes" id="UP000663090"/>
    </source>
</evidence>
<reference evidence="1 2" key="1">
    <citation type="submission" date="2021-02" db="EMBL/GenBank/DDBJ databases">
        <title>De Novo genome assembly of isolated myxobacteria.</title>
        <authorList>
            <person name="Stevens D.C."/>
        </authorList>
    </citation>
    <scope>NUCLEOTIDE SEQUENCE [LARGE SCALE GENOMIC DNA]</scope>
    <source>
        <strain evidence="1 2">SCHIC003</strain>
    </source>
</reference>
<dbReference type="SUPFAM" id="SSF55486">
    <property type="entry name" value="Metalloproteases ('zincins'), catalytic domain"/>
    <property type="match status" value="1"/>
</dbReference>
<sequence length="670" mass="71669">MSRTWSLVAALWLVACGTQDVNSPEAPQSTHQEWEGELEVRVVDSPGMDRSYEEYVLVSGRERRPVVFQGKAPEGLRSGLQVKLRGELRGQKLMARAVDVETGAKSASTVTGACGVTGVQRSLVIMAAFPGVPVPAVTKQAVEAAFFSSTGTSLAGYWNEVSEGRTTTTGTVVDWTLLDRAYTCQESDALREAAIRAVDASVDFTQFDRIFIVHPRPQAGCHYGGLGTLSCGQVPTQDGIVSASTSWLIAESFVNHPNAVKLIAHEAGHNLSLNHAQTRDHGAETLTYLNTLGSMDEYGDSFSAMGLSNLGHYAAPQKARIGWLAPSAVTSVDGVGGTFTVAPVTAASGVKALKVRRGQGNDAWLWLEYRRRVGSYESTLPFLGGALIHYEDAFTADGSHLLDFTPGTPSWTDPALLPGTTWNDPYSNLSVTVVSANASGLKVTISYRQAACVRAAPEVEVRPLEPTVWPGGRPEVELVIRNRDSVGCAPSTFQLAALIPTGWGSDPVAAQRTLNAATTASEWLQLYVPYSVVLGPYAPGVDVTRDGHTVRGTAPIQVVERCTQTPPTLTLTPATVTAAPGTDVTWTVHVTNNDSASCNWVWYDFYSDGPAGWDTQWSDWGVNLPPGGDFTFTMTKSIPATAQGTHTVDVDIFQEDVGQVATTQATVHVQ</sequence>
<dbReference type="EMBL" id="CP071091">
    <property type="protein sequence ID" value="QSQ12476.1"/>
    <property type="molecule type" value="Genomic_DNA"/>
</dbReference>
<keyword evidence="2" id="KW-1185">Reference proteome</keyword>
<organism evidence="1 2">
    <name type="scientific">Myxococcus landrumensis</name>
    <dbReference type="NCBI Taxonomy" id="2813577"/>
    <lineage>
        <taxon>Bacteria</taxon>
        <taxon>Pseudomonadati</taxon>
        <taxon>Myxococcota</taxon>
        <taxon>Myxococcia</taxon>
        <taxon>Myxococcales</taxon>
        <taxon>Cystobacterineae</taxon>
        <taxon>Myxococcaceae</taxon>
        <taxon>Myxococcus</taxon>
    </lineage>
</organism>
<dbReference type="RefSeq" id="WP_206714202.1">
    <property type="nucleotide sequence ID" value="NZ_CP071091.1"/>
</dbReference>
<dbReference type="InterPro" id="IPR013783">
    <property type="entry name" value="Ig-like_fold"/>
</dbReference>
<proteinExistence type="predicted"/>
<accession>A0ABX7N195</accession>
<evidence type="ECO:0008006" key="3">
    <source>
        <dbReference type="Google" id="ProtNLM"/>
    </source>
</evidence>